<evidence type="ECO:0000313" key="4">
    <source>
        <dbReference type="Proteomes" id="UP001500655"/>
    </source>
</evidence>
<name>A0ABN2KVM0_9ACTN</name>
<keyword evidence="1" id="KW-0238">DNA-binding</keyword>
<dbReference type="InterPro" id="IPR009061">
    <property type="entry name" value="DNA-bd_dom_put_sf"/>
</dbReference>
<dbReference type="EMBL" id="BAAALS010000023">
    <property type="protein sequence ID" value="GAA1767242.1"/>
    <property type="molecule type" value="Genomic_DNA"/>
</dbReference>
<dbReference type="PROSITE" id="PS50937">
    <property type="entry name" value="HTH_MERR_2"/>
    <property type="match status" value="1"/>
</dbReference>
<dbReference type="PANTHER" id="PTHR30204:SF98">
    <property type="entry name" value="HTH-TYPE TRANSCRIPTIONAL REGULATOR ADHR"/>
    <property type="match status" value="1"/>
</dbReference>
<dbReference type="PANTHER" id="PTHR30204">
    <property type="entry name" value="REDOX-CYCLING DRUG-SENSING TRANSCRIPTIONAL ACTIVATOR SOXR"/>
    <property type="match status" value="1"/>
</dbReference>
<proteinExistence type="predicted"/>
<dbReference type="InterPro" id="IPR047057">
    <property type="entry name" value="MerR_fam"/>
</dbReference>
<sequence>MRHVVTPDCEGPCLMRIAELSRRSGTSIPSIKYYLREGLIPGGRTTGRNQADYDEAHVRRLRLIRALIDVGGLSIAAVRDVLAAVDNPDLAGHDLLGVAHRAVSPTPARRDPDDPRWRAAREEVVTLVGERGWLVSQCSPALDVAADAIAAMRALDQADLLSSLPTYAEAVERMAAWEVAAVLARGEPARMVEGLVTGTILGEILIGALRRLAQEAESARLQGLTPPE</sequence>
<organism evidence="3 4">
    <name type="scientific">Luedemannella helvata</name>
    <dbReference type="NCBI Taxonomy" id="349315"/>
    <lineage>
        <taxon>Bacteria</taxon>
        <taxon>Bacillati</taxon>
        <taxon>Actinomycetota</taxon>
        <taxon>Actinomycetes</taxon>
        <taxon>Micromonosporales</taxon>
        <taxon>Micromonosporaceae</taxon>
        <taxon>Luedemannella</taxon>
    </lineage>
</organism>
<gene>
    <name evidence="3" type="ORF">GCM10009681_42920</name>
</gene>
<protein>
    <submittedName>
        <fullName evidence="3">MerR family transcriptional regulator</fullName>
    </submittedName>
</protein>
<dbReference type="SMART" id="SM00422">
    <property type="entry name" value="HTH_MERR"/>
    <property type="match status" value="1"/>
</dbReference>
<dbReference type="SUPFAM" id="SSF46955">
    <property type="entry name" value="Putative DNA-binding domain"/>
    <property type="match status" value="1"/>
</dbReference>
<comment type="caution">
    <text evidence="3">The sequence shown here is derived from an EMBL/GenBank/DDBJ whole genome shotgun (WGS) entry which is preliminary data.</text>
</comment>
<evidence type="ECO:0000256" key="1">
    <source>
        <dbReference type="ARBA" id="ARBA00023125"/>
    </source>
</evidence>
<evidence type="ECO:0000313" key="3">
    <source>
        <dbReference type="EMBL" id="GAA1767242.1"/>
    </source>
</evidence>
<dbReference type="Pfam" id="PF13411">
    <property type="entry name" value="MerR_1"/>
    <property type="match status" value="1"/>
</dbReference>
<keyword evidence="4" id="KW-1185">Reference proteome</keyword>
<feature type="domain" description="HTH merR-type" evidence="2">
    <location>
        <begin position="14"/>
        <end position="84"/>
    </location>
</feature>
<dbReference type="PRINTS" id="PR00040">
    <property type="entry name" value="HTHMERR"/>
</dbReference>
<dbReference type="InterPro" id="IPR000551">
    <property type="entry name" value="MerR-type_HTH_dom"/>
</dbReference>
<dbReference type="Gene3D" id="1.10.1660.10">
    <property type="match status" value="1"/>
</dbReference>
<dbReference type="CDD" id="cd04780">
    <property type="entry name" value="HTH_MerR-like_sg5"/>
    <property type="match status" value="1"/>
</dbReference>
<evidence type="ECO:0000259" key="2">
    <source>
        <dbReference type="PROSITE" id="PS50937"/>
    </source>
</evidence>
<reference evidence="3 4" key="1">
    <citation type="journal article" date="2019" name="Int. J. Syst. Evol. Microbiol.">
        <title>The Global Catalogue of Microorganisms (GCM) 10K type strain sequencing project: providing services to taxonomists for standard genome sequencing and annotation.</title>
        <authorList>
            <consortium name="The Broad Institute Genomics Platform"/>
            <consortium name="The Broad Institute Genome Sequencing Center for Infectious Disease"/>
            <person name="Wu L."/>
            <person name="Ma J."/>
        </authorList>
    </citation>
    <scope>NUCLEOTIDE SEQUENCE [LARGE SCALE GENOMIC DNA]</scope>
    <source>
        <strain evidence="3 4">JCM 13249</strain>
    </source>
</reference>
<dbReference type="Proteomes" id="UP001500655">
    <property type="component" value="Unassembled WGS sequence"/>
</dbReference>
<accession>A0ABN2KVM0</accession>